<feature type="transmembrane region" description="Helical" evidence="7">
    <location>
        <begin position="249"/>
        <end position="267"/>
    </location>
</feature>
<dbReference type="AlphaFoldDB" id="A0A7V4TXS7"/>
<keyword evidence="4 7" id="KW-0812">Transmembrane</keyword>
<proteinExistence type="inferred from homology"/>
<evidence type="ECO:0000256" key="6">
    <source>
        <dbReference type="ARBA" id="ARBA00023136"/>
    </source>
</evidence>
<feature type="transmembrane region" description="Helical" evidence="7">
    <location>
        <begin position="53"/>
        <end position="78"/>
    </location>
</feature>
<feature type="transmembrane region" description="Helical" evidence="7">
    <location>
        <begin position="21"/>
        <end position="41"/>
    </location>
</feature>
<feature type="transmembrane region" description="Helical" evidence="7">
    <location>
        <begin position="279"/>
        <end position="299"/>
    </location>
</feature>
<evidence type="ECO:0000313" key="8">
    <source>
        <dbReference type="EMBL" id="HGY54255.1"/>
    </source>
</evidence>
<evidence type="ECO:0000256" key="5">
    <source>
        <dbReference type="ARBA" id="ARBA00022989"/>
    </source>
</evidence>
<name>A0A7V4TXS7_CALAY</name>
<dbReference type="Proteomes" id="UP000885779">
    <property type="component" value="Unassembled WGS sequence"/>
</dbReference>
<reference evidence="8" key="1">
    <citation type="journal article" date="2020" name="mSystems">
        <title>Genome- and Community-Level Interaction Insights into Carbon Utilization and Element Cycling Functions of Hydrothermarchaeota in Hydrothermal Sediment.</title>
        <authorList>
            <person name="Zhou Z."/>
            <person name="Liu Y."/>
            <person name="Xu W."/>
            <person name="Pan J."/>
            <person name="Luo Z.H."/>
            <person name="Li M."/>
        </authorList>
    </citation>
    <scope>NUCLEOTIDE SEQUENCE [LARGE SCALE GENOMIC DNA]</scope>
    <source>
        <strain evidence="8">HyVt-577</strain>
    </source>
</reference>
<comment type="similarity">
    <text evidence="2">Belongs to the NrfD family.</text>
</comment>
<evidence type="ECO:0000256" key="2">
    <source>
        <dbReference type="ARBA" id="ARBA00008929"/>
    </source>
</evidence>
<dbReference type="EMBL" id="DRQG01000014">
    <property type="protein sequence ID" value="HGY54255.1"/>
    <property type="molecule type" value="Genomic_DNA"/>
</dbReference>
<feature type="transmembrane region" description="Helical" evidence="7">
    <location>
        <begin position="344"/>
        <end position="366"/>
    </location>
</feature>
<feature type="transmembrane region" description="Helical" evidence="7">
    <location>
        <begin position="206"/>
        <end position="229"/>
    </location>
</feature>
<dbReference type="Pfam" id="PF03916">
    <property type="entry name" value="NrfD"/>
    <property type="match status" value="1"/>
</dbReference>
<keyword evidence="3" id="KW-1003">Cell membrane</keyword>
<accession>A0A7V4TXS7</accession>
<evidence type="ECO:0000256" key="1">
    <source>
        <dbReference type="ARBA" id="ARBA00004651"/>
    </source>
</evidence>
<feature type="transmembrane region" description="Helical" evidence="7">
    <location>
        <begin position="306"/>
        <end position="324"/>
    </location>
</feature>
<dbReference type="PANTHER" id="PTHR30074:SF4">
    <property type="entry name" value="NI_FE-HYDROGENASE 2 B-TYPE CYTOCHROME SUBUNIT-RELATED"/>
    <property type="match status" value="1"/>
</dbReference>
<dbReference type="NCBIfam" id="NF008133">
    <property type="entry name" value="PRK10881.1"/>
    <property type="match status" value="1"/>
</dbReference>
<feature type="transmembrane region" description="Helical" evidence="7">
    <location>
        <begin position="168"/>
        <end position="194"/>
    </location>
</feature>
<evidence type="ECO:0000256" key="3">
    <source>
        <dbReference type="ARBA" id="ARBA00022475"/>
    </source>
</evidence>
<dbReference type="InterPro" id="IPR005614">
    <property type="entry name" value="NrfD-like"/>
</dbReference>
<comment type="caution">
    <text evidence="8">The sequence shown here is derived from an EMBL/GenBank/DDBJ whole genome shotgun (WGS) entry which is preliminary data.</text>
</comment>
<evidence type="ECO:0000256" key="4">
    <source>
        <dbReference type="ARBA" id="ARBA00022692"/>
    </source>
</evidence>
<comment type="subcellular location">
    <subcellularLocation>
        <location evidence="1">Cell membrane</location>
        <topology evidence="1">Multi-pass membrane protein</topology>
    </subcellularLocation>
</comment>
<gene>
    <name evidence="8" type="primary">hybB</name>
    <name evidence="8" type="ORF">ENK44_01010</name>
</gene>
<feature type="transmembrane region" description="Helical" evidence="7">
    <location>
        <begin position="90"/>
        <end position="109"/>
    </location>
</feature>
<dbReference type="InterPro" id="IPR051817">
    <property type="entry name" value="FDH_cytochrome_b556_subunit"/>
</dbReference>
<sequence length="378" mass="42981">MEKYTPLGGKIWTKPFKVLTVLALIGAVLILKRFLFGLGSVTNLNDGYPWGLWIVYDVVTGTAIACGGYAMAMLVYIFNRGQYHSLVRSALVTSLFGYTLAGLAIFIDVGRYWQLHNVFIPPYANPNSVMFEVASCISLYIIVMWIEFSPAYFEHKQKTSTVKRLNRIMFFFIALGVLLPTMHQSSLGSLMIAMGEKLSPLWQTRFIPLLFLITAITMGYAIVVFESIFSAVNFKRPLETKLLSRLSRLIPILTVVYLVIRFGVIIWNGDFGLIFKFDLNSIMFLLEIIFFLIPTVILFSEEKRKLPRYLFIASAAYLFAGALYRFDTFLVAFNPGHGYTYFPAAQEILITIGIVAFELMLYLIFVKRLPVYPDVKHA</sequence>
<protein>
    <submittedName>
        <fullName evidence="8">Ni/Fe-hydrogenase cytochrome b subunit</fullName>
    </submittedName>
</protein>
<keyword evidence="6 7" id="KW-0472">Membrane</keyword>
<evidence type="ECO:0000256" key="7">
    <source>
        <dbReference type="SAM" id="Phobius"/>
    </source>
</evidence>
<dbReference type="PANTHER" id="PTHR30074">
    <property type="entry name" value="FORMATE DEHYDROGENASE, NITRATE-INDUCIBLE, CYTOCHROME B556 FDN SUBUNIT"/>
    <property type="match status" value="1"/>
</dbReference>
<keyword evidence="5 7" id="KW-1133">Transmembrane helix</keyword>
<dbReference type="GO" id="GO:0009061">
    <property type="term" value="P:anaerobic respiration"/>
    <property type="evidence" value="ECO:0007669"/>
    <property type="project" value="TreeGrafter"/>
</dbReference>
<dbReference type="Gene3D" id="1.20.1630.10">
    <property type="entry name" value="Formate dehydrogenase/DMSO reductase domain"/>
    <property type="match status" value="1"/>
</dbReference>
<organism evidence="8">
    <name type="scientific">Caldithrix abyssi</name>
    <dbReference type="NCBI Taxonomy" id="187145"/>
    <lineage>
        <taxon>Bacteria</taxon>
        <taxon>Pseudomonadati</taxon>
        <taxon>Calditrichota</taxon>
        <taxon>Calditrichia</taxon>
        <taxon>Calditrichales</taxon>
        <taxon>Calditrichaceae</taxon>
        <taxon>Caldithrix</taxon>
    </lineage>
</organism>
<feature type="transmembrane region" description="Helical" evidence="7">
    <location>
        <begin position="129"/>
        <end position="148"/>
    </location>
</feature>
<dbReference type="GO" id="GO:0005886">
    <property type="term" value="C:plasma membrane"/>
    <property type="evidence" value="ECO:0007669"/>
    <property type="project" value="UniProtKB-SubCell"/>
</dbReference>